<proteinExistence type="inferred from homology"/>
<evidence type="ECO:0000313" key="7">
    <source>
        <dbReference type="EMBL" id="SET61696.1"/>
    </source>
</evidence>
<dbReference type="RefSeq" id="WP_090871545.1">
    <property type="nucleotide sequence ID" value="NZ_FOHE01000017.1"/>
</dbReference>
<comment type="similarity">
    <text evidence="5">Belongs to the HrcA family.</text>
</comment>
<dbReference type="InterPro" id="IPR021153">
    <property type="entry name" value="HrcA_C"/>
</dbReference>
<dbReference type="SUPFAM" id="SSF55781">
    <property type="entry name" value="GAF domain-like"/>
    <property type="match status" value="1"/>
</dbReference>
<dbReference type="Gene3D" id="1.10.10.10">
    <property type="entry name" value="Winged helix-like DNA-binding domain superfamily/Winged helix DNA-binding domain"/>
    <property type="match status" value="1"/>
</dbReference>
<evidence type="ECO:0000256" key="1">
    <source>
        <dbReference type="ARBA" id="ARBA00022491"/>
    </source>
</evidence>
<evidence type="ECO:0000313" key="8">
    <source>
        <dbReference type="Proteomes" id="UP000198618"/>
    </source>
</evidence>
<dbReference type="InterPro" id="IPR002571">
    <property type="entry name" value="HrcA"/>
</dbReference>
<evidence type="ECO:0000256" key="5">
    <source>
        <dbReference type="HAMAP-Rule" id="MF_00081"/>
    </source>
</evidence>
<dbReference type="OrthoDB" id="9783139at2"/>
<organism evidence="7 8">
    <name type="scientific">Oceanobacillus limi</name>
    <dbReference type="NCBI Taxonomy" id="930131"/>
    <lineage>
        <taxon>Bacteria</taxon>
        <taxon>Bacillati</taxon>
        <taxon>Bacillota</taxon>
        <taxon>Bacilli</taxon>
        <taxon>Bacillales</taxon>
        <taxon>Bacillaceae</taxon>
        <taxon>Oceanobacillus</taxon>
    </lineage>
</organism>
<dbReference type="PANTHER" id="PTHR34824">
    <property type="entry name" value="HEAT-INDUCIBLE TRANSCRIPTION REPRESSOR HRCA"/>
    <property type="match status" value="1"/>
</dbReference>
<dbReference type="EMBL" id="FOHE01000017">
    <property type="protein sequence ID" value="SET61696.1"/>
    <property type="molecule type" value="Genomic_DNA"/>
</dbReference>
<protein>
    <recommendedName>
        <fullName evidence="5">Heat-inducible transcription repressor HrcA</fullName>
    </recommendedName>
</protein>
<keyword evidence="8" id="KW-1185">Reference proteome</keyword>
<dbReference type="SUPFAM" id="SSF46785">
    <property type="entry name" value="Winged helix' DNA-binding domain"/>
    <property type="match status" value="1"/>
</dbReference>
<evidence type="ECO:0000256" key="2">
    <source>
        <dbReference type="ARBA" id="ARBA00023015"/>
    </source>
</evidence>
<dbReference type="AlphaFoldDB" id="A0A1I0FTQ0"/>
<accession>A0A1I0FTQ0</accession>
<dbReference type="Pfam" id="PF01628">
    <property type="entry name" value="HrcA"/>
    <property type="match status" value="1"/>
</dbReference>
<dbReference type="HAMAP" id="MF_00081">
    <property type="entry name" value="HrcA"/>
    <property type="match status" value="1"/>
</dbReference>
<dbReference type="STRING" id="930131.SAMN05216389_11744"/>
<dbReference type="InterPro" id="IPR036390">
    <property type="entry name" value="WH_DNA-bd_sf"/>
</dbReference>
<dbReference type="NCBIfam" id="TIGR00331">
    <property type="entry name" value="hrcA"/>
    <property type="match status" value="1"/>
</dbReference>
<dbReference type="InterPro" id="IPR036388">
    <property type="entry name" value="WH-like_DNA-bd_sf"/>
</dbReference>
<reference evidence="7 8" key="1">
    <citation type="submission" date="2016-10" db="EMBL/GenBank/DDBJ databases">
        <authorList>
            <person name="de Groot N.N."/>
        </authorList>
    </citation>
    <scope>NUCLEOTIDE SEQUENCE [LARGE SCALE GENOMIC DNA]</scope>
    <source>
        <strain evidence="7 8">IBRC-M 10780</strain>
    </source>
</reference>
<dbReference type="InterPro" id="IPR029016">
    <property type="entry name" value="GAF-like_dom_sf"/>
</dbReference>
<dbReference type="PIRSF" id="PIRSF005485">
    <property type="entry name" value="HrcA"/>
    <property type="match status" value="1"/>
</dbReference>
<dbReference type="InterPro" id="IPR023120">
    <property type="entry name" value="WHTH_transcript_rep_HrcA_IDD"/>
</dbReference>
<dbReference type="PANTHER" id="PTHR34824:SF1">
    <property type="entry name" value="HEAT-INDUCIBLE TRANSCRIPTION REPRESSOR HRCA"/>
    <property type="match status" value="1"/>
</dbReference>
<evidence type="ECO:0000256" key="3">
    <source>
        <dbReference type="ARBA" id="ARBA00023016"/>
    </source>
</evidence>
<gene>
    <name evidence="5" type="primary">hrcA</name>
    <name evidence="7" type="ORF">SAMN05216389_11744</name>
</gene>
<sequence>MLTNRQLLVLQVIIDDFIDSAHPVGSRAISKRKDITFSAATIRNVMADLEDMGFLEKTHSSSGRIPSEKGYRYYVDHVIAPSIQNGKLDIMQHIIQDEFIEMEKLVQKSAEVLSDLTSYTSIILGPEIYETKVKQLQIVPLSKQTAVAILVTDSGHVEHHSFTIPVEINASDLEKMVNILNERLQGVSLARLPEVLNTEVLSLMKIYVNDFEKAYDYLKSAFFSEQPTKLYIGGKTNILMQPEFKDVEKIRSFYSMMEDEDEVVNLLKNPQHGIRVSIGHENKLEAIQDFSLITASYQLGENQTGTIALLGPTRMEYRKVITLLNALSNEMTEALYLWYKNNG</sequence>
<feature type="domain" description="Heat-inducible transcription repressor HrcA C-terminal" evidence="6">
    <location>
        <begin position="103"/>
        <end position="321"/>
    </location>
</feature>
<dbReference type="GO" id="GO:0003677">
    <property type="term" value="F:DNA binding"/>
    <property type="evidence" value="ECO:0007669"/>
    <property type="project" value="InterPro"/>
</dbReference>
<dbReference type="GO" id="GO:0045892">
    <property type="term" value="P:negative regulation of DNA-templated transcription"/>
    <property type="evidence" value="ECO:0007669"/>
    <property type="project" value="UniProtKB-UniRule"/>
</dbReference>
<keyword evidence="3 5" id="KW-0346">Stress response</keyword>
<keyword evidence="2 5" id="KW-0805">Transcription regulation</keyword>
<comment type="function">
    <text evidence="5">Negative regulator of class I heat shock genes (grpE-dnaK-dnaJ and groELS operons). Prevents heat-shock induction of these operons.</text>
</comment>
<dbReference type="Gene3D" id="3.30.450.40">
    <property type="match status" value="1"/>
</dbReference>
<keyword evidence="1 5" id="KW-0678">Repressor</keyword>
<dbReference type="Proteomes" id="UP000198618">
    <property type="component" value="Unassembled WGS sequence"/>
</dbReference>
<evidence type="ECO:0000259" key="6">
    <source>
        <dbReference type="Pfam" id="PF01628"/>
    </source>
</evidence>
<evidence type="ECO:0000256" key="4">
    <source>
        <dbReference type="ARBA" id="ARBA00023163"/>
    </source>
</evidence>
<dbReference type="Gene3D" id="3.30.390.60">
    <property type="entry name" value="Heat-inducible transcription repressor hrca homolog, domain 3"/>
    <property type="match status" value="1"/>
</dbReference>
<name>A0A1I0FTQ0_9BACI</name>
<keyword evidence="4 5" id="KW-0804">Transcription</keyword>